<name>A0ABR3X129_9PEZI</name>
<dbReference type="EMBL" id="JAWRVE010000040">
    <property type="protein sequence ID" value="KAL1869656.1"/>
    <property type="molecule type" value="Genomic_DNA"/>
</dbReference>
<protein>
    <submittedName>
        <fullName evidence="2">Uncharacterized protein</fullName>
    </submittedName>
</protein>
<evidence type="ECO:0000313" key="3">
    <source>
        <dbReference type="Proteomes" id="UP001583177"/>
    </source>
</evidence>
<reference evidence="2 3" key="1">
    <citation type="journal article" date="2024" name="IMA Fungus">
        <title>IMA Genome - F19 : A genome assembly and annotation guide to empower mycologists, including annotated draft genome sequences of Ceratocystis pirilliformis, Diaporthe australafricana, Fusarium ophioides, Paecilomyces lecythidis, and Sporothrix stenoceras.</title>
        <authorList>
            <person name="Aylward J."/>
            <person name="Wilson A.M."/>
            <person name="Visagie C.M."/>
            <person name="Spraker J."/>
            <person name="Barnes I."/>
            <person name="Buitendag C."/>
            <person name="Ceriani C."/>
            <person name="Del Mar Angel L."/>
            <person name="du Plessis D."/>
            <person name="Fuchs T."/>
            <person name="Gasser K."/>
            <person name="Kramer D."/>
            <person name="Li W."/>
            <person name="Munsamy K."/>
            <person name="Piso A."/>
            <person name="Price J.L."/>
            <person name="Sonnekus B."/>
            <person name="Thomas C."/>
            <person name="van der Nest A."/>
            <person name="van Dijk A."/>
            <person name="van Heerden A."/>
            <person name="van Vuuren N."/>
            <person name="Yilmaz N."/>
            <person name="Duong T.A."/>
            <person name="van der Merwe N.A."/>
            <person name="Wingfield M.J."/>
            <person name="Wingfield B.D."/>
        </authorList>
    </citation>
    <scope>NUCLEOTIDE SEQUENCE [LARGE SCALE GENOMIC DNA]</scope>
    <source>
        <strain evidence="2 3">CMW 18300</strain>
    </source>
</reference>
<feature type="signal peptide" evidence="1">
    <location>
        <begin position="1"/>
        <end position="17"/>
    </location>
</feature>
<organism evidence="2 3">
    <name type="scientific">Diaporthe australafricana</name>
    <dbReference type="NCBI Taxonomy" id="127596"/>
    <lineage>
        <taxon>Eukaryota</taxon>
        <taxon>Fungi</taxon>
        <taxon>Dikarya</taxon>
        <taxon>Ascomycota</taxon>
        <taxon>Pezizomycotina</taxon>
        <taxon>Sordariomycetes</taxon>
        <taxon>Sordariomycetidae</taxon>
        <taxon>Diaporthales</taxon>
        <taxon>Diaporthaceae</taxon>
        <taxon>Diaporthe</taxon>
    </lineage>
</organism>
<sequence>MRCVAIVSFATLALVAALNPQVEEGNKALAALQDVSPEDASAVQMVSEDQRQDQGVTEILSTLGQNSPDDAEAAKGLGRRDDDVASIIAALQAESPEDAAAAQGAVEKRDDDVASILAALSQNSPDDAAAAAVPVA</sequence>
<proteinExistence type="predicted"/>
<evidence type="ECO:0000313" key="2">
    <source>
        <dbReference type="EMBL" id="KAL1869656.1"/>
    </source>
</evidence>
<keyword evidence="3" id="KW-1185">Reference proteome</keyword>
<evidence type="ECO:0000256" key="1">
    <source>
        <dbReference type="SAM" id="SignalP"/>
    </source>
</evidence>
<gene>
    <name evidence="2" type="ORF">Daus18300_005511</name>
</gene>
<feature type="chain" id="PRO_5046185368" evidence="1">
    <location>
        <begin position="18"/>
        <end position="136"/>
    </location>
</feature>
<comment type="caution">
    <text evidence="2">The sequence shown here is derived from an EMBL/GenBank/DDBJ whole genome shotgun (WGS) entry which is preliminary data.</text>
</comment>
<accession>A0ABR3X129</accession>
<keyword evidence="1" id="KW-0732">Signal</keyword>
<dbReference type="Proteomes" id="UP001583177">
    <property type="component" value="Unassembled WGS sequence"/>
</dbReference>